<protein>
    <submittedName>
        <fullName evidence="1">DUF2461 domain-containing protein</fullName>
    </submittedName>
</protein>
<evidence type="ECO:0000313" key="1">
    <source>
        <dbReference type="EMBL" id="MSS17595.1"/>
    </source>
</evidence>
<dbReference type="PANTHER" id="PTHR36452">
    <property type="entry name" value="CHROMOSOME 12, WHOLE GENOME SHOTGUN SEQUENCE"/>
    <property type="match status" value="1"/>
</dbReference>
<sequence length="222" mass="25674">MKSYSNISEILAFLSQLQANNNRPWFMQHKAQYDALRQAWEHDMERLIELMAQVDDQVCGLNVKNCVYRIYRDVRFSNDKSPYKNYFSGVLGKGGRHTKLSCYYVHFQPGNIILGGGIWCPDRPVLDKLRSLIDAEPDEFLKAVQPALDAGYQWDSDSLKRVPKGFDAAHPMARFLKMKEYLLLKRCPASYLDVDDWVARVAASLPVLKPMHDFLNYVFDDD</sequence>
<dbReference type="PIRSF" id="PIRSF028451">
    <property type="entry name" value="UCP028451"/>
    <property type="match status" value="1"/>
</dbReference>
<gene>
    <name evidence="1" type="ORF">FYJ29_07480</name>
</gene>
<comment type="caution">
    <text evidence="1">The sequence shown here is derived from an EMBL/GenBank/DDBJ whole genome shotgun (WGS) entry which is preliminary data.</text>
</comment>
<dbReference type="RefSeq" id="WP_154328568.1">
    <property type="nucleotide sequence ID" value="NZ_CP045696.1"/>
</dbReference>
<keyword evidence="2" id="KW-1185">Reference proteome</keyword>
<dbReference type="NCBIfam" id="TIGR02453">
    <property type="entry name" value="TIGR02453 family protein"/>
    <property type="match status" value="1"/>
</dbReference>
<evidence type="ECO:0000313" key="2">
    <source>
        <dbReference type="Proteomes" id="UP000483362"/>
    </source>
</evidence>
<name>A0A6L5XDD3_9BACT</name>
<dbReference type="AlphaFoldDB" id="A0A6L5XDD3"/>
<dbReference type="EMBL" id="VULT01000010">
    <property type="protein sequence ID" value="MSS17595.1"/>
    <property type="molecule type" value="Genomic_DNA"/>
</dbReference>
<dbReference type="Pfam" id="PF09365">
    <property type="entry name" value="DUF2461"/>
    <property type="match status" value="1"/>
</dbReference>
<reference evidence="1 2" key="1">
    <citation type="submission" date="2019-08" db="EMBL/GenBank/DDBJ databases">
        <title>In-depth cultivation of the pig gut microbiome towards novel bacterial diversity and tailored functional studies.</title>
        <authorList>
            <person name="Wylensek D."/>
            <person name="Hitch T.C.A."/>
            <person name="Clavel T."/>
        </authorList>
    </citation>
    <scope>NUCLEOTIDE SEQUENCE [LARGE SCALE GENOMIC DNA]</scope>
    <source>
        <strain evidence="1 2">Oil-RF-744-WCA-WT-10</strain>
    </source>
</reference>
<organism evidence="1 2">
    <name type="scientific">Sodaliphilus pleomorphus</name>
    <dbReference type="NCBI Taxonomy" id="2606626"/>
    <lineage>
        <taxon>Bacteria</taxon>
        <taxon>Pseudomonadati</taxon>
        <taxon>Bacteroidota</taxon>
        <taxon>Bacteroidia</taxon>
        <taxon>Bacteroidales</taxon>
        <taxon>Muribaculaceae</taxon>
        <taxon>Sodaliphilus</taxon>
    </lineage>
</organism>
<dbReference type="Proteomes" id="UP000483362">
    <property type="component" value="Unassembled WGS sequence"/>
</dbReference>
<dbReference type="InterPro" id="IPR012808">
    <property type="entry name" value="CHP02453"/>
</dbReference>
<accession>A0A6L5XDD3</accession>
<dbReference type="InterPro" id="IPR015996">
    <property type="entry name" value="UCP028451"/>
</dbReference>
<proteinExistence type="predicted"/>
<dbReference type="PANTHER" id="PTHR36452:SF1">
    <property type="entry name" value="DUF2461 DOMAIN-CONTAINING PROTEIN"/>
    <property type="match status" value="1"/>
</dbReference>